<comment type="caution">
    <text evidence="1">The sequence shown here is derived from an EMBL/GenBank/DDBJ whole genome shotgun (WGS) entry which is preliminary data.</text>
</comment>
<name>A0AAD7F306_9AGAR</name>
<dbReference type="Proteomes" id="UP001218218">
    <property type="component" value="Unassembled WGS sequence"/>
</dbReference>
<organism evidence="1 2">
    <name type="scientific">Mycena albidolilacea</name>
    <dbReference type="NCBI Taxonomy" id="1033008"/>
    <lineage>
        <taxon>Eukaryota</taxon>
        <taxon>Fungi</taxon>
        <taxon>Dikarya</taxon>
        <taxon>Basidiomycota</taxon>
        <taxon>Agaricomycotina</taxon>
        <taxon>Agaricomycetes</taxon>
        <taxon>Agaricomycetidae</taxon>
        <taxon>Agaricales</taxon>
        <taxon>Marasmiineae</taxon>
        <taxon>Mycenaceae</taxon>
        <taxon>Mycena</taxon>
    </lineage>
</organism>
<dbReference type="AlphaFoldDB" id="A0AAD7F306"/>
<evidence type="ECO:0000313" key="2">
    <source>
        <dbReference type="Proteomes" id="UP001218218"/>
    </source>
</evidence>
<protein>
    <submittedName>
        <fullName evidence="1">Uncharacterized protein</fullName>
    </submittedName>
</protein>
<gene>
    <name evidence="1" type="ORF">DFH08DRAFT_1071877</name>
</gene>
<reference evidence="1" key="1">
    <citation type="submission" date="2023-03" db="EMBL/GenBank/DDBJ databases">
        <title>Massive genome expansion in bonnet fungi (Mycena s.s.) driven by repeated elements and novel gene families across ecological guilds.</title>
        <authorList>
            <consortium name="Lawrence Berkeley National Laboratory"/>
            <person name="Harder C.B."/>
            <person name="Miyauchi S."/>
            <person name="Viragh M."/>
            <person name="Kuo A."/>
            <person name="Thoen E."/>
            <person name="Andreopoulos B."/>
            <person name="Lu D."/>
            <person name="Skrede I."/>
            <person name="Drula E."/>
            <person name="Henrissat B."/>
            <person name="Morin E."/>
            <person name="Kohler A."/>
            <person name="Barry K."/>
            <person name="LaButti K."/>
            <person name="Morin E."/>
            <person name="Salamov A."/>
            <person name="Lipzen A."/>
            <person name="Mereny Z."/>
            <person name="Hegedus B."/>
            <person name="Baldrian P."/>
            <person name="Stursova M."/>
            <person name="Weitz H."/>
            <person name="Taylor A."/>
            <person name="Grigoriev I.V."/>
            <person name="Nagy L.G."/>
            <person name="Martin F."/>
            <person name="Kauserud H."/>
        </authorList>
    </citation>
    <scope>NUCLEOTIDE SEQUENCE</scope>
    <source>
        <strain evidence="1">CBHHK002</strain>
    </source>
</reference>
<dbReference type="EMBL" id="JARIHO010000002">
    <property type="protein sequence ID" value="KAJ7366349.1"/>
    <property type="molecule type" value="Genomic_DNA"/>
</dbReference>
<evidence type="ECO:0000313" key="1">
    <source>
        <dbReference type="EMBL" id="KAJ7366349.1"/>
    </source>
</evidence>
<sequence>MASLETEIALKSESLKIEALSELRDRERATGAALRFLIAPIRTLPVELLAEIFVLTIREALHIHDTFRVAHPLLASGNSIELDSRIPMPWAQLTDLALTTGHSAEIFLAVFAQCTKLVRAFLFTSRWSIIPSATGADILVFRYLHVLSITFAGDEVDAMPFLGRLAASALDALRLNFECESRAPNITRLESNGYRSHLPAHALRATLFHAPALTHL</sequence>
<keyword evidence="2" id="KW-1185">Reference proteome</keyword>
<accession>A0AAD7F306</accession>
<proteinExistence type="predicted"/>